<evidence type="ECO:0000256" key="4">
    <source>
        <dbReference type="ARBA" id="ARBA00022692"/>
    </source>
</evidence>
<keyword evidence="5 7" id="KW-1133">Transmembrane helix</keyword>
<reference evidence="8" key="1">
    <citation type="submission" date="2020-06" db="EMBL/GenBank/DDBJ databases">
        <authorList>
            <person name="Li T."/>
            <person name="Hu X."/>
            <person name="Zhang T."/>
            <person name="Song X."/>
            <person name="Zhang H."/>
            <person name="Dai N."/>
            <person name="Sheng W."/>
            <person name="Hou X."/>
            <person name="Wei L."/>
        </authorList>
    </citation>
    <scope>NUCLEOTIDE SEQUENCE</scope>
    <source>
        <strain evidence="8">KEN8</strain>
        <tissue evidence="8">Leaf</tissue>
    </source>
</reference>
<dbReference type="Gene3D" id="1.20.1530.20">
    <property type="match status" value="2"/>
</dbReference>
<proteinExistence type="inferred from homology"/>
<feature type="transmembrane region" description="Helical" evidence="7">
    <location>
        <begin position="374"/>
        <end position="395"/>
    </location>
</feature>
<evidence type="ECO:0000256" key="6">
    <source>
        <dbReference type="ARBA" id="ARBA00023136"/>
    </source>
</evidence>
<reference evidence="8" key="2">
    <citation type="journal article" date="2024" name="Plant">
        <title>Genomic evolution and insights into agronomic trait innovations of Sesamum species.</title>
        <authorList>
            <person name="Miao H."/>
            <person name="Wang L."/>
            <person name="Qu L."/>
            <person name="Liu H."/>
            <person name="Sun Y."/>
            <person name="Le M."/>
            <person name="Wang Q."/>
            <person name="Wei S."/>
            <person name="Zheng Y."/>
            <person name="Lin W."/>
            <person name="Duan Y."/>
            <person name="Cao H."/>
            <person name="Xiong S."/>
            <person name="Wang X."/>
            <person name="Wei L."/>
            <person name="Li C."/>
            <person name="Ma Q."/>
            <person name="Ju M."/>
            <person name="Zhao R."/>
            <person name="Li G."/>
            <person name="Mu C."/>
            <person name="Tian Q."/>
            <person name="Mei H."/>
            <person name="Zhang T."/>
            <person name="Gao T."/>
            <person name="Zhang H."/>
        </authorList>
    </citation>
    <scope>NUCLEOTIDE SEQUENCE</scope>
    <source>
        <strain evidence="8">KEN8</strain>
    </source>
</reference>
<feature type="transmembrane region" description="Helical" evidence="7">
    <location>
        <begin position="189"/>
        <end position="209"/>
    </location>
</feature>
<gene>
    <name evidence="8" type="ORF">Scaly_0386100</name>
</gene>
<evidence type="ECO:0000256" key="3">
    <source>
        <dbReference type="ARBA" id="ARBA00006528"/>
    </source>
</evidence>
<dbReference type="EMBL" id="JACGWM010000002">
    <property type="protein sequence ID" value="KAL0390290.1"/>
    <property type="molecule type" value="Genomic_DNA"/>
</dbReference>
<dbReference type="GO" id="GO:0016020">
    <property type="term" value="C:membrane"/>
    <property type="evidence" value="ECO:0007669"/>
    <property type="project" value="UniProtKB-SubCell"/>
</dbReference>
<dbReference type="InterPro" id="IPR002657">
    <property type="entry name" value="BilAc:Na_symport/Acr3"/>
</dbReference>
<keyword evidence="4 7" id="KW-0812">Transmembrane</keyword>
<protein>
    <submittedName>
        <fullName evidence="8">Sodium/metabolite cotransporter BASS3, chloroplastic</fullName>
    </submittedName>
</protein>
<dbReference type="AlphaFoldDB" id="A0AAW2SCL5"/>
<feature type="transmembrane region" description="Helical" evidence="7">
    <location>
        <begin position="162"/>
        <end position="182"/>
    </location>
</feature>
<dbReference type="InterPro" id="IPR038770">
    <property type="entry name" value="Na+/solute_symporter_sf"/>
</dbReference>
<organism evidence="8">
    <name type="scientific">Sesamum calycinum</name>
    <dbReference type="NCBI Taxonomy" id="2727403"/>
    <lineage>
        <taxon>Eukaryota</taxon>
        <taxon>Viridiplantae</taxon>
        <taxon>Streptophyta</taxon>
        <taxon>Embryophyta</taxon>
        <taxon>Tracheophyta</taxon>
        <taxon>Spermatophyta</taxon>
        <taxon>Magnoliopsida</taxon>
        <taxon>eudicotyledons</taxon>
        <taxon>Gunneridae</taxon>
        <taxon>Pentapetalae</taxon>
        <taxon>asterids</taxon>
        <taxon>lamiids</taxon>
        <taxon>Lamiales</taxon>
        <taxon>Pedaliaceae</taxon>
        <taxon>Sesamum</taxon>
    </lineage>
</organism>
<dbReference type="GO" id="GO:0009941">
    <property type="term" value="C:chloroplast envelope"/>
    <property type="evidence" value="ECO:0007669"/>
    <property type="project" value="UniProtKB-SubCell"/>
</dbReference>
<sequence>MSSVPCLSLQTTHKTLFLHPNSLPKNSISLKSASFSSVQRGFSRIAKNAKGGSLLALACSTSSPFIGKVGLHKREGNFSLLSFGLDPKVSVEAEVNSDASQVLSALLPFVVALTAVAALSKPSTFTWVSKELYAPALGGIMLSIGIKLSIDDFALAFKRPVPLSIGFIAQYVLKPALGVFVARAFGISPMFYAGFVLTSCVAGAQLSSYGSFLSKGDVALSILLTSSSTIASVLVTPLLTGLLIGSVVPVDAVAMSKSILQEPNPFGRGSEINCSSAIISRSSIYVGLLDLQNATSEASYLLNVLISLSAERVKLAIFISAIFSTFPYSSSHHIVSLHLKLEEEVCRTISLCTGMQSSTLAGLLASQFLGSTQAVPPACSVVVMAIMGLCLASFWGSGYRIRDLPSLLAPKAGSKVNV</sequence>
<evidence type="ECO:0000256" key="1">
    <source>
        <dbReference type="ARBA" id="ARBA00004119"/>
    </source>
</evidence>
<accession>A0AAW2SCL5</accession>
<feature type="transmembrane region" description="Helical" evidence="7">
    <location>
        <begin position="229"/>
        <end position="250"/>
    </location>
</feature>
<dbReference type="InterPro" id="IPR004710">
    <property type="entry name" value="Bilac:Na_transpt"/>
</dbReference>
<dbReference type="PANTHER" id="PTHR10361:SF33">
    <property type="entry name" value="SODIUM_METABOLITE COTRANSPORTER BASS3, CHLOROPLASTIC-RELATED"/>
    <property type="match status" value="1"/>
</dbReference>
<evidence type="ECO:0000256" key="7">
    <source>
        <dbReference type="SAM" id="Phobius"/>
    </source>
</evidence>
<evidence type="ECO:0000313" key="8">
    <source>
        <dbReference type="EMBL" id="KAL0390290.1"/>
    </source>
</evidence>
<comment type="caution">
    <text evidence="8">The sequence shown here is derived from an EMBL/GenBank/DDBJ whole genome shotgun (WGS) entry which is preliminary data.</text>
</comment>
<comment type="subcellular location">
    <subcellularLocation>
        <location evidence="2">Membrane</location>
        <topology evidence="2">Multi-pass membrane protein</topology>
    </subcellularLocation>
    <subcellularLocation>
        <location evidence="1">Plastid</location>
        <location evidence="1">Chloroplast envelope</location>
    </subcellularLocation>
</comment>
<comment type="similarity">
    <text evidence="3">Belongs to the bile acid:sodium symporter (BASS) (TC 2.A.28) family.</text>
</comment>
<evidence type="ECO:0000256" key="2">
    <source>
        <dbReference type="ARBA" id="ARBA00004141"/>
    </source>
</evidence>
<dbReference type="PANTHER" id="PTHR10361">
    <property type="entry name" value="SODIUM-BILE ACID COTRANSPORTER"/>
    <property type="match status" value="1"/>
</dbReference>
<evidence type="ECO:0000256" key="5">
    <source>
        <dbReference type="ARBA" id="ARBA00022989"/>
    </source>
</evidence>
<keyword evidence="6 7" id="KW-0472">Membrane</keyword>
<name>A0AAW2SCL5_9LAMI</name>
<dbReference type="Pfam" id="PF01758">
    <property type="entry name" value="SBF"/>
    <property type="match status" value="1"/>
</dbReference>